<dbReference type="WBParaSite" id="nRc.2.0.1.t30728-RA">
    <property type="protein sequence ID" value="nRc.2.0.1.t30728-RA"/>
    <property type="gene ID" value="nRc.2.0.1.g30728"/>
</dbReference>
<reference evidence="2" key="1">
    <citation type="submission" date="2022-11" db="UniProtKB">
        <authorList>
            <consortium name="WormBaseParasite"/>
        </authorList>
    </citation>
    <scope>IDENTIFICATION</scope>
</reference>
<dbReference type="Proteomes" id="UP000887565">
    <property type="component" value="Unplaced"/>
</dbReference>
<accession>A0A915JXB4</accession>
<protein>
    <submittedName>
        <fullName evidence="2">Uncharacterized protein</fullName>
    </submittedName>
</protein>
<keyword evidence="1" id="KW-1185">Reference proteome</keyword>
<name>A0A915JXB4_ROMCU</name>
<evidence type="ECO:0000313" key="1">
    <source>
        <dbReference type="Proteomes" id="UP000887565"/>
    </source>
</evidence>
<dbReference type="AlphaFoldDB" id="A0A915JXB4"/>
<evidence type="ECO:0000313" key="2">
    <source>
        <dbReference type="WBParaSite" id="nRc.2.0.1.t30728-RA"/>
    </source>
</evidence>
<sequence>MINKFSRAKNTAIATTEEIYVGRVEQKSVYVTTIVNGQIGIMYFQWREKIASRIMVQDNHEL</sequence>
<proteinExistence type="predicted"/>
<organism evidence="1 2">
    <name type="scientific">Romanomermis culicivorax</name>
    <name type="common">Nematode worm</name>
    <dbReference type="NCBI Taxonomy" id="13658"/>
    <lineage>
        <taxon>Eukaryota</taxon>
        <taxon>Metazoa</taxon>
        <taxon>Ecdysozoa</taxon>
        <taxon>Nematoda</taxon>
        <taxon>Enoplea</taxon>
        <taxon>Dorylaimia</taxon>
        <taxon>Mermithida</taxon>
        <taxon>Mermithoidea</taxon>
        <taxon>Mermithidae</taxon>
        <taxon>Romanomermis</taxon>
    </lineage>
</organism>